<accession>A0A178F3M8</accession>
<dbReference type="PANTHER" id="PTHR10848:SF0">
    <property type="entry name" value="MEIOTIC RECOMBINATION PROTEIN SPO11"/>
    <property type="match status" value="1"/>
</dbReference>
<dbReference type="AlphaFoldDB" id="A0A178F3M8"/>
<name>A0A178F3M8_TRIRU</name>
<gene>
    <name evidence="3" type="ORF">A7C99_2014</name>
</gene>
<dbReference type="Pfam" id="PF13489">
    <property type="entry name" value="Methyltransf_23"/>
    <property type="match status" value="1"/>
</dbReference>
<dbReference type="GO" id="GO:0042138">
    <property type="term" value="P:meiotic DNA double-strand break formation"/>
    <property type="evidence" value="ECO:0007669"/>
    <property type="project" value="TreeGrafter"/>
</dbReference>
<evidence type="ECO:0000256" key="1">
    <source>
        <dbReference type="SAM" id="MobiDB-lite"/>
    </source>
</evidence>
<organism evidence="3 4">
    <name type="scientific">Trichophyton rubrum</name>
    <name type="common">Athlete's foot fungus</name>
    <name type="synonym">Epidermophyton rubrum</name>
    <dbReference type="NCBI Taxonomy" id="5551"/>
    <lineage>
        <taxon>Eukaryota</taxon>
        <taxon>Fungi</taxon>
        <taxon>Dikarya</taxon>
        <taxon>Ascomycota</taxon>
        <taxon>Pezizomycotina</taxon>
        <taxon>Eurotiomycetes</taxon>
        <taxon>Eurotiomycetidae</taxon>
        <taxon>Onygenales</taxon>
        <taxon>Arthrodermataceae</taxon>
        <taxon>Trichophyton</taxon>
    </lineage>
</organism>
<dbReference type="FunFam" id="3.40.1360.10:FF:000018">
    <property type="entry name" value="Type II DNA topoisomerase VI subunit A"/>
    <property type="match status" value="1"/>
</dbReference>
<dbReference type="Pfam" id="PF21180">
    <property type="entry name" value="TOP6A-Spo11_Toprim"/>
    <property type="match status" value="1"/>
</dbReference>
<feature type="domain" description="Topoisomerase 6 subunit A/Spo11 TOPRIM" evidence="2">
    <location>
        <begin position="514"/>
        <end position="686"/>
    </location>
</feature>
<dbReference type="VEuPathDB" id="FungiDB:TERG_04214"/>
<dbReference type="CDD" id="cd02440">
    <property type="entry name" value="AdoMet_MTases"/>
    <property type="match status" value="1"/>
</dbReference>
<dbReference type="CDD" id="cd00223">
    <property type="entry name" value="TOPRIM_TopoIIB_SPO"/>
    <property type="match status" value="1"/>
</dbReference>
<evidence type="ECO:0000313" key="3">
    <source>
        <dbReference type="EMBL" id="OAL66626.1"/>
    </source>
</evidence>
<dbReference type="InterPro" id="IPR029063">
    <property type="entry name" value="SAM-dependent_MTases_sf"/>
</dbReference>
<reference evidence="3 4" key="1">
    <citation type="submission" date="2016-05" db="EMBL/GenBank/DDBJ databases">
        <title>Genome sequencing of Trichophyton rubrum CMCC(F)T1i isolated from hair.</title>
        <authorList>
            <person name="Zhan P."/>
            <person name="Tao Y."/>
            <person name="Liu W."/>
        </authorList>
    </citation>
    <scope>NUCLEOTIDE SEQUENCE [LARGE SCALE GENOMIC DNA]</scope>
    <source>
        <strain evidence="4">CMCC(F)T1i</strain>
    </source>
</reference>
<evidence type="ECO:0000313" key="4">
    <source>
        <dbReference type="Proteomes" id="UP000243015"/>
    </source>
</evidence>
<comment type="caution">
    <text evidence="3">The sequence shown here is derived from an EMBL/GenBank/DDBJ whole genome shotgun (WGS) entry which is preliminary data.</text>
</comment>
<dbReference type="GO" id="GO:0007131">
    <property type="term" value="P:reciprocal meiotic recombination"/>
    <property type="evidence" value="ECO:0007669"/>
    <property type="project" value="TreeGrafter"/>
</dbReference>
<evidence type="ECO:0000259" key="2">
    <source>
        <dbReference type="Pfam" id="PF21180"/>
    </source>
</evidence>
<feature type="compositionally biased region" description="Polar residues" evidence="1">
    <location>
        <begin position="73"/>
        <end position="94"/>
    </location>
</feature>
<dbReference type="SUPFAM" id="SSF56726">
    <property type="entry name" value="DNA topoisomerase IV, alpha subunit"/>
    <property type="match status" value="1"/>
</dbReference>
<protein>
    <recommendedName>
        <fullName evidence="2">Topoisomerase 6 subunit A/Spo11 TOPRIM domain-containing protein</fullName>
    </recommendedName>
</protein>
<dbReference type="InterPro" id="IPR034136">
    <property type="entry name" value="TOPRIM_Topo6A/Spo11"/>
</dbReference>
<dbReference type="Proteomes" id="UP000243015">
    <property type="component" value="Unassembled WGS sequence"/>
</dbReference>
<dbReference type="PANTHER" id="PTHR10848">
    <property type="entry name" value="MEIOTIC RECOMBINATION PROTEIN SPO11"/>
    <property type="match status" value="1"/>
</dbReference>
<dbReference type="GO" id="GO:0000228">
    <property type="term" value="C:nuclear chromosome"/>
    <property type="evidence" value="ECO:0007669"/>
    <property type="project" value="TreeGrafter"/>
</dbReference>
<dbReference type="Gene3D" id="3.40.50.150">
    <property type="entry name" value="Vaccinia Virus protein VP39"/>
    <property type="match status" value="1"/>
</dbReference>
<dbReference type="PRINTS" id="PR01550">
    <property type="entry name" value="TOP6AFAMILY"/>
</dbReference>
<sequence>MYHPFVELLGLDYFMHDDKAKKQIRVLELSGGRHVMAQTRPHGHRIPRGETSDSDIDMPDEGYIPDADIDVSTDGQYSSLAPGEETTNAGSTKSLSEHAYQVVEENGRQYCDNTYFMPNDEREQTRLNIVHQMYLIILEGRLTKCALPQSIKRVLDVGSGPGDWALAMGDEFPNAEIIATDISVFDIQSVGICPPNVSFQIDDAQGEWTFNEPFDFIHVRGLGGGISDWALFYQQAYQHLAPGGFIQVADSALLTGDITLPNAPPNSYLSIYLGALGSAAEMAGYPRSFNHLRSAAFEAAGFTDIRIYDTNIPVGTWPADPQEKTLGKMTLIVLFESLEATIPIMESRKNLFPKDASCSPDQDRVVEYINRLLLSIIEELSKPHGTPSISMKRRSNHSGYNLNLRTGALESSDEVRTYTYSWPGKSAQEGWRFVIIVTRSIDADIGYIDDIAFTLDVSRAALHVAAAAKGAIGGNFSITMKSGSSIQVGACTEGIVIPRIHEVKEIDISGISWILVIEKEAVFHRLITSGYHNASAAGSGILLTGKGYPDLSSREFLRLLSRHEVCNSKMIFNPLPIFILVDSDPDGMAIMSTYKYGSMAQVHRNADLNVPSIQWVGLQASEMMSAASHTNMPSLVPMSQHDRKKAEAMLKRNPSFAEDGPEPAWRKELQSMLVMNLKAELEILYELDGGMEGWLDRKMSKLC</sequence>
<dbReference type="GO" id="GO:0000706">
    <property type="term" value="P:meiotic DNA double-strand break processing"/>
    <property type="evidence" value="ECO:0007669"/>
    <property type="project" value="TreeGrafter"/>
</dbReference>
<dbReference type="Gene3D" id="3.40.1360.10">
    <property type="match status" value="1"/>
</dbReference>
<proteinExistence type="predicted"/>
<dbReference type="VEuPathDB" id="FungiDB:TERG_04213"/>
<dbReference type="InterPro" id="IPR002815">
    <property type="entry name" value="Spo11/TopoVI_A"/>
</dbReference>
<feature type="region of interest" description="Disordered" evidence="1">
    <location>
        <begin position="35"/>
        <end position="94"/>
    </location>
</feature>
<dbReference type="EMBL" id="LHPM01000012">
    <property type="protein sequence ID" value="OAL66626.1"/>
    <property type="molecule type" value="Genomic_DNA"/>
</dbReference>
<dbReference type="InterPro" id="IPR036078">
    <property type="entry name" value="Spo11/TopoVI_A_sf"/>
</dbReference>
<dbReference type="GO" id="GO:0003918">
    <property type="term" value="F:DNA topoisomerase type II (double strand cut, ATP-hydrolyzing) activity"/>
    <property type="evidence" value="ECO:0007669"/>
    <property type="project" value="InterPro"/>
</dbReference>
<dbReference type="GO" id="GO:0003677">
    <property type="term" value="F:DNA binding"/>
    <property type="evidence" value="ECO:0007669"/>
    <property type="project" value="InterPro"/>
</dbReference>
<dbReference type="SUPFAM" id="SSF53335">
    <property type="entry name" value="S-adenosyl-L-methionine-dependent methyltransferases"/>
    <property type="match status" value="1"/>
</dbReference>